<accession>A0A811GM24</accession>
<dbReference type="InterPro" id="IPR038770">
    <property type="entry name" value="Na+/solute_symporter_sf"/>
</dbReference>
<evidence type="ECO:0000313" key="2">
    <source>
        <dbReference type="EMBL" id="CAB1221640.1"/>
    </source>
</evidence>
<dbReference type="GO" id="GO:0005886">
    <property type="term" value="C:plasma membrane"/>
    <property type="evidence" value="ECO:0007669"/>
    <property type="project" value="TreeGrafter"/>
</dbReference>
<feature type="transmembrane region" description="Helical" evidence="1">
    <location>
        <begin position="293"/>
        <end position="319"/>
    </location>
</feature>
<feature type="transmembrane region" description="Helical" evidence="1">
    <location>
        <begin position="206"/>
        <end position="226"/>
    </location>
</feature>
<dbReference type="Pfam" id="PF13593">
    <property type="entry name" value="SBF_like"/>
    <property type="match status" value="1"/>
</dbReference>
<dbReference type="AlphaFoldDB" id="A0A811GM24"/>
<feature type="transmembrane region" description="Helical" evidence="1">
    <location>
        <begin position="31"/>
        <end position="49"/>
    </location>
</feature>
<sequence length="330" mass="35976">MIRPKYLPDNFSLMIISMVILASFLPIQGHAAQIFSHLTDAAIALLFFLHGTKLSREVVIQGIKHWRLHLVIFLATFALFPVLGLLLKPVIEPFLNAQLYLGILYICLLPSTVQSSIAFTSIAKGNVPAALCSASASNILGMFITPFLVSLLITKNMDSTSLISGSSILNIVLLLLVPFILGQLLRPKIFPIIKQHLSLVKVVDQGSILMVVYSAFSAAIVEGIWHQVSISMLLNLVMICGFLLAIVMLLLHFTAPKLGFSREDAITILFCGSKKTLASGIPMAKIIFAGQPFGLIILPLMLFHQIQLIVCGILASHFAKNAEAYSEKLG</sequence>
<keyword evidence="1" id="KW-0472">Membrane</keyword>
<gene>
    <name evidence="2" type="ORF">SFB21_2908</name>
</gene>
<keyword evidence="1" id="KW-1133">Transmembrane helix</keyword>
<feature type="transmembrane region" description="Helical" evidence="1">
    <location>
        <begin position="131"/>
        <end position="153"/>
    </location>
</feature>
<organism evidence="2 3">
    <name type="scientific">Acinetobacter bouvetii</name>
    <dbReference type="NCBI Taxonomy" id="202951"/>
    <lineage>
        <taxon>Bacteria</taxon>
        <taxon>Pseudomonadati</taxon>
        <taxon>Pseudomonadota</taxon>
        <taxon>Gammaproteobacteria</taxon>
        <taxon>Moraxellales</taxon>
        <taxon>Moraxellaceae</taxon>
        <taxon>Acinetobacter</taxon>
    </lineage>
</organism>
<dbReference type="PANTHER" id="PTHR18640">
    <property type="entry name" value="SOLUTE CARRIER FAMILY 10 MEMBER 7"/>
    <property type="match status" value="1"/>
</dbReference>
<feature type="transmembrane region" description="Helical" evidence="1">
    <location>
        <begin position="70"/>
        <end position="87"/>
    </location>
</feature>
<feature type="transmembrane region" description="Helical" evidence="1">
    <location>
        <begin position="7"/>
        <end position="25"/>
    </location>
</feature>
<dbReference type="RefSeq" id="WP_174560641.1">
    <property type="nucleotide sequence ID" value="NZ_CADDTS010000048.1"/>
</dbReference>
<comment type="caution">
    <text evidence="2">The sequence shown here is derived from an EMBL/GenBank/DDBJ whole genome shotgun (WGS) entry which is preliminary data.</text>
</comment>
<protein>
    <submittedName>
        <fullName evidence="2">Sodium Bile acid symporter family protein</fullName>
    </submittedName>
</protein>
<dbReference type="InterPro" id="IPR016833">
    <property type="entry name" value="Put_Na-Bile_cotransptr"/>
</dbReference>
<proteinExistence type="predicted"/>
<evidence type="ECO:0000256" key="1">
    <source>
        <dbReference type="SAM" id="Phobius"/>
    </source>
</evidence>
<name>A0A811GM24_9GAMM</name>
<dbReference type="Proteomes" id="UP000489961">
    <property type="component" value="Unassembled WGS sequence"/>
</dbReference>
<keyword evidence="1" id="KW-0812">Transmembrane</keyword>
<reference evidence="2 3" key="1">
    <citation type="submission" date="2020-02" db="EMBL/GenBank/DDBJ databases">
        <authorList>
            <person name="Chaudhuri R."/>
        </authorList>
    </citation>
    <scope>NUCLEOTIDE SEQUENCE [LARGE SCALE GENOMIC DNA]</scope>
    <source>
        <strain evidence="2">SFB21</strain>
    </source>
</reference>
<feature type="transmembrane region" description="Helical" evidence="1">
    <location>
        <begin position="165"/>
        <end position="185"/>
    </location>
</feature>
<dbReference type="Gene3D" id="1.20.1530.20">
    <property type="match status" value="1"/>
</dbReference>
<dbReference type="PIRSF" id="PIRSF026166">
    <property type="entry name" value="UCP026166"/>
    <property type="match status" value="1"/>
</dbReference>
<feature type="transmembrane region" description="Helical" evidence="1">
    <location>
        <begin position="232"/>
        <end position="253"/>
    </location>
</feature>
<evidence type="ECO:0000313" key="3">
    <source>
        <dbReference type="Proteomes" id="UP000489961"/>
    </source>
</evidence>
<dbReference type="EMBL" id="CADDTS010000048">
    <property type="protein sequence ID" value="CAB1221640.1"/>
    <property type="molecule type" value="Genomic_DNA"/>
</dbReference>
<feature type="transmembrane region" description="Helical" evidence="1">
    <location>
        <begin position="99"/>
        <end position="119"/>
    </location>
</feature>
<dbReference type="PANTHER" id="PTHR18640:SF5">
    <property type="entry name" value="SODIUM_BILE ACID COTRANSPORTER 7"/>
    <property type="match status" value="1"/>
</dbReference>